<reference evidence="2 3" key="1">
    <citation type="journal article" date="2019" name="Appl. Environ. Microbiol.">
        <title>Environmental Evidence and Genomic Insight of Iron-oxidizing Bacteria Preference Towards More Corrosion Resistant Stainless Steel at Higher Salinities.</title>
        <authorList>
            <person name="Garrison C.E."/>
            <person name="Price K.A."/>
            <person name="Field E.K."/>
        </authorList>
    </citation>
    <scope>NUCLEOTIDE SEQUENCE [LARGE SCALE GENOMIC DNA]</scope>
    <source>
        <strain evidence="2 3">P3</strain>
    </source>
</reference>
<keyword evidence="1" id="KW-0732">Signal</keyword>
<accession>A0A5R9GY13</accession>
<evidence type="ECO:0000313" key="2">
    <source>
        <dbReference type="EMBL" id="TLS67894.1"/>
    </source>
</evidence>
<dbReference type="Gene3D" id="3.40.50.2300">
    <property type="match status" value="2"/>
</dbReference>
<name>A0A5R9GY13_9PROT</name>
<evidence type="ECO:0000256" key="1">
    <source>
        <dbReference type="SAM" id="SignalP"/>
    </source>
</evidence>
<dbReference type="InterPro" id="IPR007487">
    <property type="entry name" value="ABC_transpt-TYRBP-like"/>
</dbReference>
<comment type="caution">
    <text evidence="2">The sequence shown here is derived from an EMBL/GenBank/DDBJ whole genome shotgun (WGS) entry which is preliminary data.</text>
</comment>
<keyword evidence="3" id="KW-1185">Reference proteome</keyword>
<dbReference type="Proteomes" id="UP000306585">
    <property type="component" value="Unassembled WGS sequence"/>
</dbReference>
<evidence type="ECO:0008006" key="4">
    <source>
        <dbReference type="Google" id="ProtNLM"/>
    </source>
</evidence>
<gene>
    <name evidence="2" type="ORF">FEF65_05455</name>
</gene>
<dbReference type="PANTHER" id="PTHR35271">
    <property type="entry name" value="ABC TRANSPORTER, SUBSTRATE-BINDING LIPOPROTEIN-RELATED"/>
    <property type="match status" value="1"/>
</dbReference>
<dbReference type="Pfam" id="PF04392">
    <property type="entry name" value="ABC_sub_bind"/>
    <property type="match status" value="1"/>
</dbReference>
<dbReference type="PANTHER" id="PTHR35271:SF1">
    <property type="entry name" value="ABC TRANSPORTER, SUBSTRATE-BINDING LIPOPROTEIN"/>
    <property type="match status" value="1"/>
</dbReference>
<dbReference type="AlphaFoldDB" id="A0A5R9GY13"/>
<protein>
    <recommendedName>
        <fullName evidence="4">ABC transporter substrate-binding protein</fullName>
    </recommendedName>
</protein>
<organism evidence="2 3">
    <name type="scientific">Mariprofundus erugo</name>
    <dbReference type="NCBI Taxonomy" id="2528639"/>
    <lineage>
        <taxon>Bacteria</taxon>
        <taxon>Pseudomonadati</taxon>
        <taxon>Pseudomonadota</taxon>
        <taxon>Candidatius Mariprofundia</taxon>
        <taxon>Mariprofundales</taxon>
        <taxon>Mariprofundaceae</taxon>
        <taxon>Mariprofundus</taxon>
    </lineage>
</organism>
<feature type="signal peptide" evidence="1">
    <location>
        <begin position="1"/>
        <end position="20"/>
    </location>
</feature>
<sequence length="287" mass="31846">MRRLLLFSVLLLLAVPMVNAVEVDVLLSERHRPHVEAVQAIQQGLRADDVRLFSGVENGDISEEVAQLQRIVERKPDLLIVVGEDALQAALQEDIRIPVLSVMSMTIRAKLQQRIPLTGIDLRPAPQMVADELSRLLAPGAMVLSYYNPEYSGDYVKEAAELFKKRGLLLAARAWPEGDIWTEMNNQMKGADCYWMQMEYKSVAPDTLRLLFALAKKGKTLVGLSEKYVRAGALLAWTPDVHQIGQQAAVMANRILAGAVAAGIPLEHPAHMRLSIRTPDSVVRGRE</sequence>
<dbReference type="EMBL" id="VBRY01000004">
    <property type="protein sequence ID" value="TLS67894.1"/>
    <property type="molecule type" value="Genomic_DNA"/>
</dbReference>
<evidence type="ECO:0000313" key="3">
    <source>
        <dbReference type="Proteomes" id="UP000306585"/>
    </source>
</evidence>
<proteinExistence type="predicted"/>
<dbReference type="RefSeq" id="WP_138238790.1">
    <property type="nucleotide sequence ID" value="NZ_VBRY01000004.1"/>
</dbReference>
<dbReference type="InterPro" id="IPR028082">
    <property type="entry name" value="Peripla_BP_I"/>
</dbReference>
<dbReference type="SUPFAM" id="SSF53822">
    <property type="entry name" value="Periplasmic binding protein-like I"/>
    <property type="match status" value="1"/>
</dbReference>
<feature type="chain" id="PRO_5024397108" description="ABC transporter substrate-binding protein" evidence="1">
    <location>
        <begin position="21"/>
        <end position="287"/>
    </location>
</feature>